<dbReference type="Proteomes" id="UP000273643">
    <property type="component" value="Unassembled WGS sequence"/>
</dbReference>
<organism evidence="3 4">
    <name type="scientific">Marinimicrobium koreense</name>
    <dbReference type="NCBI Taxonomy" id="306545"/>
    <lineage>
        <taxon>Bacteria</taxon>
        <taxon>Pseudomonadati</taxon>
        <taxon>Pseudomonadota</taxon>
        <taxon>Gammaproteobacteria</taxon>
        <taxon>Cellvibrionales</taxon>
        <taxon>Cellvibrionaceae</taxon>
        <taxon>Marinimicrobium</taxon>
    </lineage>
</organism>
<dbReference type="GO" id="GO:0003677">
    <property type="term" value="F:DNA binding"/>
    <property type="evidence" value="ECO:0007669"/>
    <property type="project" value="InterPro"/>
</dbReference>
<dbReference type="AlphaFoldDB" id="A0A3N1NZM7"/>
<dbReference type="RefSeq" id="WP_024460777.1">
    <property type="nucleotide sequence ID" value="NZ_JBHYFO010000004.1"/>
</dbReference>
<evidence type="ECO:0000259" key="2">
    <source>
        <dbReference type="Pfam" id="PF20432"/>
    </source>
</evidence>
<protein>
    <submittedName>
        <fullName evidence="3">Uncharacterized protein DUF2384</fullName>
    </submittedName>
</protein>
<proteinExistence type="predicted"/>
<evidence type="ECO:0000313" key="4">
    <source>
        <dbReference type="Proteomes" id="UP000273643"/>
    </source>
</evidence>
<accession>A0A3N1NZM7</accession>
<sequence length="133" mass="15140">MATATPRRQPDTATLGPAGLKAAFNILEKWDCSLNEQLAILSLPKATYYKYRSQPDKAQLDRDHLDRISYLLNIHASLNTVFDNPENRYGFMRMKNHNPYFSGKTPMEVISTGSLAALYETFKRVDALRGAQW</sequence>
<reference evidence="3 4" key="1">
    <citation type="submission" date="2018-11" db="EMBL/GenBank/DDBJ databases">
        <title>Genomic Encyclopedia of Type Strains, Phase IV (KMG-IV): sequencing the most valuable type-strain genomes for metagenomic binning, comparative biology and taxonomic classification.</title>
        <authorList>
            <person name="Goeker M."/>
        </authorList>
    </citation>
    <scope>NUCLEOTIDE SEQUENCE [LARGE SCALE GENOMIC DNA]</scope>
    <source>
        <strain evidence="3 4">DSM 16974</strain>
    </source>
</reference>
<dbReference type="InterPro" id="IPR046847">
    <property type="entry name" value="Xre-like_HTH"/>
</dbReference>
<comment type="caution">
    <text evidence="3">The sequence shown here is derived from an EMBL/GenBank/DDBJ whole genome shotgun (WGS) entry which is preliminary data.</text>
</comment>
<dbReference type="InterPro" id="IPR024467">
    <property type="entry name" value="Xre/MbcA/ParS-like_toxin-bd"/>
</dbReference>
<evidence type="ECO:0000313" key="3">
    <source>
        <dbReference type="EMBL" id="ROQ20778.1"/>
    </source>
</evidence>
<name>A0A3N1NZM7_9GAMM</name>
<dbReference type="OrthoDB" id="117888at2"/>
<keyword evidence="4" id="KW-1185">Reference proteome</keyword>
<feature type="domain" description="Antitoxin Xre-like helix-turn-helix" evidence="2">
    <location>
        <begin position="12"/>
        <end position="72"/>
    </location>
</feature>
<dbReference type="EMBL" id="RJUK01000001">
    <property type="protein sequence ID" value="ROQ20778.1"/>
    <property type="molecule type" value="Genomic_DNA"/>
</dbReference>
<dbReference type="Pfam" id="PF09722">
    <property type="entry name" value="Xre_MbcA_ParS_C"/>
    <property type="match status" value="1"/>
</dbReference>
<feature type="domain" description="Antitoxin Xre/MbcA/ParS-like toxin-binding" evidence="1">
    <location>
        <begin position="77"/>
        <end position="130"/>
    </location>
</feature>
<evidence type="ECO:0000259" key="1">
    <source>
        <dbReference type="Pfam" id="PF09722"/>
    </source>
</evidence>
<dbReference type="Pfam" id="PF20432">
    <property type="entry name" value="Xre-like-HTH"/>
    <property type="match status" value="1"/>
</dbReference>
<gene>
    <name evidence="3" type="ORF">EDC38_1395</name>
</gene>